<keyword evidence="7 14" id="KW-0460">Magnesium</keyword>
<dbReference type="PROSITE" id="PS00154">
    <property type="entry name" value="ATPASE_E1_E2"/>
    <property type="match status" value="1"/>
</dbReference>
<dbReference type="GO" id="GO:0005524">
    <property type="term" value="F:ATP binding"/>
    <property type="evidence" value="ECO:0007669"/>
    <property type="project" value="UniProtKB-UniRule"/>
</dbReference>
<evidence type="ECO:0000256" key="5">
    <source>
        <dbReference type="ARBA" id="ARBA00022741"/>
    </source>
</evidence>
<feature type="transmembrane region" description="Helical" evidence="15">
    <location>
        <begin position="1164"/>
        <end position="1182"/>
    </location>
</feature>
<evidence type="ECO:0000256" key="7">
    <source>
        <dbReference type="ARBA" id="ARBA00022842"/>
    </source>
</evidence>
<feature type="binding site" evidence="14">
    <location>
        <position position="1020"/>
    </location>
    <ligand>
        <name>Mg(2+)</name>
        <dbReference type="ChEBI" id="CHEBI:18420"/>
    </ligand>
</feature>
<feature type="binding site" evidence="13">
    <location>
        <position position="750"/>
    </location>
    <ligand>
        <name>ATP</name>
        <dbReference type="ChEBI" id="CHEBI:30616"/>
    </ligand>
</feature>
<evidence type="ECO:0000256" key="15">
    <source>
        <dbReference type="RuleBase" id="RU362033"/>
    </source>
</evidence>
<feature type="active site" description="4-aspartylphosphate intermediate" evidence="12">
    <location>
        <position position="509"/>
    </location>
</feature>
<feature type="transmembrane region" description="Helical" evidence="15">
    <location>
        <begin position="1188"/>
        <end position="1206"/>
    </location>
</feature>
<feature type="transmembrane region" description="Helical" evidence="15">
    <location>
        <begin position="1213"/>
        <end position="1235"/>
    </location>
</feature>
<evidence type="ECO:0000256" key="9">
    <source>
        <dbReference type="ARBA" id="ARBA00022989"/>
    </source>
</evidence>
<dbReference type="SFLD" id="SFLDS00003">
    <property type="entry name" value="Haloacid_Dehalogenase"/>
    <property type="match status" value="1"/>
</dbReference>
<dbReference type="InterPro" id="IPR006539">
    <property type="entry name" value="P-type_ATPase_IV"/>
</dbReference>
<feature type="transmembrane region" description="Helical" evidence="15">
    <location>
        <begin position="1077"/>
        <end position="1098"/>
    </location>
</feature>
<evidence type="ECO:0000256" key="4">
    <source>
        <dbReference type="ARBA" id="ARBA00022723"/>
    </source>
</evidence>
<dbReference type="PANTHER" id="PTHR24092">
    <property type="entry name" value="PROBABLE PHOSPHOLIPID-TRANSPORTING ATPASE"/>
    <property type="match status" value="1"/>
</dbReference>
<keyword evidence="3 15" id="KW-0812">Transmembrane</keyword>
<dbReference type="GO" id="GO:0140326">
    <property type="term" value="F:ATPase-coupled intramembrane lipid transporter activity"/>
    <property type="evidence" value="ECO:0007669"/>
    <property type="project" value="UniProtKB-EC"/>
</dbReference>
<dbReference type="NCBIfam" id="TIGR01494">
    <property type="entry name" value="ATPase_P-type"/>
    <property type="match status" value="1"/>
</dbReference>
<evidence type="ECO:0000256" key="6">
    <source>
        <dbReference type="ARBA" id="ARBA00022840"/>
    </source>
</evidence>
<evidence type="ECO:0000256" key="10">
    <source>
        <dbReference type="ARBA" id="ARBA00023136"/>
    </source>
</evidence>
<feature type="transmembrane region" description="Helical" evidence="15">
    <location>
        <begin position="441"/>
        <end position="469"/>
    </location>
</feature>
<name>A0A7S2RVA5_9STRA</name>
<gene>
    <name evidence="19" type="ORF">QSP1433_LOCUS7354</name>
</gene>
<dbReference type="InterPro" id="IPR032630">
    <property type="entry name" value="P_typ_ATPase_c"/>
</dbReference>
<dbReference type="SFLD" id="SFLDF00027">
    <property type="entry name" value="p-type_atpase"/>
    <property type="match status" value="1"/>
</dbReference>
<feature type="binding site" evidence="13">
    <location>
        <position position="509"/>
    </location>
    <ligand>
        <name>ATP</name>
        <dbReference type="ChEBI" id="CHEBI:30616"/>
    </ligand>
</feature>
<keyword evidence="5 13" id="KW-0547">Nucleotide-binding</keyword>
<evidence type="ECO:0000259" key="17">
    <source>
        <dbReference type="Pfam" id="PF16209"/>
    </source>
</evidence>
<feature type="binding site" evidence="13">
    <location>
        <position position="716"/>
    </location>
    <ligand>
        <name>ATP</name>
        <dbReference type="ChEBI" id="CHEBI:30616"/>
    </ligand>
</feature>
<feature type="binding site" evidence="14">
    <location>
        <position position="1024"/>
    </location>
    <ligand>
        <name>Mg(2+)</name>
        <dbReference type="ChEBI" id="CHEBI:18420"/>
    </ligand>
</feature>
<dbReference type="GO" id="GO:0005886">
    <property type="term" value="C:plasma membrane"/>
    <property type="evidence" value="ECO:0007669"/>
    <property type="project" value="TreeGrafter"/>
</dbReference>
<feature type="transmembrane region" description="Helical" evidence="15">
    <location>
        <begin position="134"/>
        <end position="155"/>
    </location>
</feature>
<feature type="region of interest" description="Disordered" evidence="16">
    <location>
        <begin position="1345"/>
        <end position="1366"/>
    </location>
</feature>
<feature type="domain" description="P-type ATPase C-terminal" evidence="18">
    <location>
        <begin position="1046"/>
        <end position="1278"/>
    </location>
</feature>
<sequence length="1459" mass="162132">MEESYPTGANSEKVQLLGDGNDQASAKTLDAGGEILRKLFLSEFFEKPVVQPRKGEVVGSIHLQVPFTKSFLKEQRKNGYALRKTNLVRTSKYNLWSFVPVAAALQFRRFANMFYLCIAILAGIGYFVPNSWVVSISPMMTLLLLAVIVAIALLFEGRDDILRHKADRKTNNHPVLRVRNNSVEETIWGELIPGDLVFVNDRGIVPADILVLATYGADKKGSACYVETSSIDGETNLKIKEVPSFMTNAIMENTSLVNALTGKGGGGACETVHEEYDDKTKVDPSVGPEMHEARTPTDHFKALFAKVVPSIVSGLYTYEQPNSFLQFMGTFTPVGSSTQHPLDFKSILLRGSQIRNTKWVLGLVMYAGPETKLALSRKPSPAKLSRIDHFMNKMFLGICSVYTLLVTLSVVLLFTASPDTNHWWYFKNTSSKYAFTIPGPLAYVFTYIILFASIIPISIIALVEILGFYAQYVLGNDRELYHEETNTRASCRTSSLVAEIGQVTHIFSDKTGTLTRNQMKLVGCYIQGKLYGYVPPKVGSDDLDSEVESLESLLPLSKETLELSRAPKVTVMEENEESVEDVYDDDDAASIGSIQIEDVFADVIELLKSPEESAEKRAVLDYFVLLAVCHTVVLSKDEDGAITLNAESPDEEAFVHAAGIVGVTLKSTEEGMITIETPLEVYEYRVLALNAFNSTRKRMSLVVNRVWDDSISVMMKGADNVVFERLAPGQESAREEMSIALDRYSWGGLRTLVMAQKDISTEEFLEWETKYNAALVSPSSTRGAALAAAALMLESNFHLVGASAIEDQLQLGVPAAIETLRGAGIQVWVLTGDKVETAINIGLSSNLIDSEMMQLKLVADDAAHLETQIDGILKILEVSMEQVVNHEVDELLEGEDMLDRAFFNVESPDPMSPKPHRFTPTCCANIHKYVHESLLRKIENHDFQANFGLIISGQSLELLLHKQKGTPELERKLLCLARTCKVVLACRVSPAQKSLIVEMVRYAPDVGKQKRPPLTLAIGDGANDVPMIQAAHVGVGICGHEGTQAVNSSDFSIGQFRFLVRMMLVHGRWNYRRMANLIVYVVYSWMLFVFLLFTYLPFSLYSGSQIFFSSAYVGVLPYFANLPIVVHGWFDKDISAEIAMRNPWTYAIGVKSDDLNHLKLATSVLRALAHCFIIWGLVMMIANTSISYEVLGTGIYLALVIVLFMVQMLRGLTITSVTILIFVVLIAAFFIFMSVATTPPVIFTKEFAAYIWAGVFLASCAVIFIEMTVRYVKKEFFPRPLDLLQEQDRGYYKGEKHARHAHRDALKVIEEFGKITVLPLNLGAKRLKKAVEKVDSQKLVKSMSMSGKGFGRHTSAGQGSKGRQRQMSSALSMFRPAFDYGFTKASNALTFRHKKQSVSEIAEADDSLYAATTTRIDLHNYRPASGSDFRLKSIEEMCLSSAGRIEWEAEQRALESEEL</sequence>
<keyword evidence="6 13" id="KW-0067">ATP-binding</keyword>
<dbReference type="SUPFAM" id="SSF56784">
    <property type="entry name" value="HAD-like"/>
    <property type="match status" value="1"/>
</dbReference>
<dbReference type="Gene3D" id="3.40.50.1000">
    <property type="entry name" value="HAD superfamily/HAD-like"/>
    <property type="match status" value="2"/>
</dbReference>
<keyword evidence="9 15" id="KW-1133">Transmembrane helix</keyword>
<evidence type="ECO:0000256" key="3">
    <source>
        <dbReference type="ARBA" id="ARBA00022692"/>
    </source>
</evidence>
<evidence type="ECO:0000256" key="2">
    <source>
        <dbReference type="ARBA" id="ARBA00008109"/>
    </source>
</evidence>
<keyword evidence="10 15" id="KW-0472">Membrane</keyword>
<dbReference type="Pfam" id="PF16212">
    <property type="entry name" value="PhoLip_ATPase_C"/>
    <property type="match status" value="1"/>
</dbReference>
<dbReference type="InterPro" id="IPR018303">
    <property type="entry name" value="ATPase_P-typ_P_site"/>
</dbReference>
<feature type="binding site" evidence="13">
    <location>
        <position position="692"/>
    </location>
    <ligand>
        <name>ATP</name>
        <dbReference type="ChEBI" id="CHEBI:30616"/>
    </ligand>
</feature>
<dbReference type="EC" id="7.6.2.1" evidence="15"/>
<feature type="binding site" evidence="14">
    <location>
        <position position="509"/>
    </location>
    <ligand>
        <name>Mg(2+)</name>
        <dbReference type="ChEBI" id="CHEBI:18420"/>
    </ligand>
</feature>
<dbReference type="SFLD" id="SFLDG00002">
    <property type="entry name" value="C1.7:_P-type_atpase_like"/>
    <property type="match status" value="1"/>
</dbReference>
<feature type="binding site" evidence="13">
    <location>
        <position position="651"/>
    </location>
    <ligand>
        <name>ATP</name>
        <dbReference type="ChEBI" id="CHEBI:30616"/>
    </ligand>
</feature>
<feature type="transmembrane region" description="Helical" evidence="15">
    <location>
        <begin position="394"/>
        <end position="416"/>
    </location>
</feature>
<feature type="binding site" evidence="13">
    <location>
        <position position="993"/>
    </location>
    <ligand>
        <name>ATP</name>
        <dbReference type="ChEBI" id="CHEBI:30616"/>
    </ligand>
</feature>
<comment type="catalytic activity">
    <reaction evidence="11 15">
        <text>ATP + H2O + phospholipidSide 1 = ADP + phosphate + phospholipidSide 2.</text>
        <dbReference type="EC" id="7.6.2.1"/>
    </reaction>
</comment>
<dbReference type="SUPFAM" id="SSF81660">
    <property type="entry name" value="Metal cation-transporting ATPase, ATP-binding domain N"/>
    <property type="match status" value="1"/>
</dbReference>
<evidence type="ECO:0000259" key="18">
    <source>
        <dbReference type="Pfam" id="PF16212"/>
    </source>
</evidence>
<dbReference type="InterPro" id="IPR023214">
    <property type="entry name" value="HAD_sf"/>
</dbReference>
<dbReference type="Pfam" id="PF13246">
    <property type="entry name" value="Cation_ATPase"/>
    <property type="match status" value="1"/>
</dbReference>
<feature type="domain" description="P-type ATPase N-terminal" evidence="17">
    <location>
        <begin position="84"/>
        <end position="136"/>
    </location>
</feature>
<feature type="transmembrane region" description="Helical" evidence="15">
    <location>
        <begin position="1247"/>
        <end position="1269"/>
    </location>
</feature>
<dbReference type="SUPFAM" id="SSF81653">
    <property type="entry name" value="Calcium ATPase, transduction domain A"/>
    <property type="match status" value="1"/>
</dbReference>
<dbReference type="InterPro" id="IPR001757">
    <property type="entry name" value="P_typ_ATPase"/>
</dbReference>
<dbReference type="SUPFAM" id="SSF81665">
    <property type="entry name" value="Calcium ATPase, transmembrane domain M"/>
    <property type="match status" value="1"/>
</dbReference>
<proteinExistence type="inferred from homology"/>
<feature type="binding site" evidence="13">
    <location>
        <position position="1023"/>
    </location>
    <ligand>
        <name>ATP</name>
        <dbReference type="ChEBI" id="CHEBI:30616"/>
    </ligand>
</feature>
<dbReference type="Gene3D" id="2.70.150.10">
    <property type="entry name" value="Calcium-transporting ATPase, cytoplasmic transduction domain A"/>
    <property type="match status" value="1"/>
</dbReference>
<dbReference type="Pfam" id="PF16209">
    <property type="entry name" value="PhoLip_ATPase_N"/>
    <property type="match status" value="1"/>
</dbReference>
<evidence type="ECO:0000256" key="11">
    <source>
        <dbReference type="ARBA" id="ARBA00034036"/>
    </source>
</evidence>
<evidence type="ECO:0000256" key="16">
    <source>
        <dbReference type="SAM" id="MobiDB-lite"/>
    </source>
</evidence>
<dbReference type="InterPro" id="IPR044492">
    <property type="entry name" value="P_typ_ATPase_HD_dom"/>
</dbReference>
<evidence type="ECO:0000256" key="14">
    <source>
        <dbReference type="PIRSR" id="PIRSR606539-3"/>
    </source>
</evidence>
<dbReference type="EMBL" id="HBHK01011697">
    <property type="protein sequence ID" value="CAD9681598.1"/>
    <property type="molecule type" value="Transcribed_RNA"/>
</dbReference>
<feature type="binding site" evidence="13">
    <location>
        <position position="832"/>
    </location>
    <ligand>
        <name>ATP</name>
        <dbReference type="ChEBI" id="CHEBI:30616"/>
    </ligand>
</feature>
<dbReference type="GO" id="GO:0000287">
    <property type="term" value="F:magnesium ion binding"/>
    <property type="evidence" value="ECO:0007669"/>
    <property type="project" value="UniProtKB-UniRule"/>
</dbReference>
<accession>A0A7S2RVA5</accession>
<dbReference type="InterPro" id="IPR023298">
    <property type="entry name" value="ATPase_P-typ_TM_dom_sf"/>
</dbReference>
<evidence type="ECO:0000313" key="19">
    <source>
        <dbReference type="EMBL" id="CAD9681598.1"/>
    </source>
</evidence>
<keyword evidence="4 14" id="KW-0479">Metal-binding</keyword>
<dbReference type="InterPro" id="IPR036412">
    <property type="entry name" value="HAD-like_sf"/>
</dbReference>
<feature type="binding site" evidence="13">
    <location>
        <position position="510"/>
    </location>
    <ligand>
        <name>ATP</name>
        <dbReference type="ChEBI" id="CHEBI:30616"/>
    </ligand>
</feature>
<feature type="transmembrane region" description="Helical" evidence="15">
    <location>
        <begin position="1110"/>
        <end position="1130"/>
    </location>
</feature>
<evidence type="ECO:0000256" key="13">
    <source>
        <dbReference type="PIRSR" id="PIRSR606539-2"/>
    </source>
</evidence>
<dbReference type="InterPro" id="IPR008250">
    <property type="entry name" value="ATPase_P-typ_transduc_dom_A_sf"/>
</dbReference>
<dbReference type="NCBIfam" id="TIGR01652">
    <property type="entry name" value="ATPase-Plipid"/>
    <property type="match status" value="1"/>
</dbReference>
<organism evidence="19">
    <name type="scientific">Mucochytrium quahogii</name>
    <dbReference type="NCBI Taxonomy" id="96639"/>
    <lineage>
        <taxon>Eukaryota</taxon>
        <taxon>Sar</taxon>
        <taxon>Stramenopiles</taxon>
        <taxon>Bigyra</taxon>
        <taxon>Labyrinthulomycetes</taxon>
        <taxon>Thraustochytrida</taxon>
        <taxon>Thraustochytriidae</taxon>
        <taxon>Mucochytrium</taxon>
    </lineage>
</organism>
<reference evidence="19" key="1">
    <citation type="submission" date="2021-01" db="EMBL/GenBank/DDBJ databases">
        <authorList>
            <person name="Corre E."/>
            <person name="Pelletier E."/>
            <person name="Niang G."/>
            <person name="Scheremetjew M."/>
            <person name="Finn R."/>
            <person name="Kale V."/>
            <person name="Holt S."/>
            <person name="Cochrane G."/>
            <person name="Meng A."/>
            <person name="Brown T."/>
            <person name="Cohen L."/>
        </authorList>
    </citation>
    <scope>NUCLEOTIDE SEQUENCE</scope>
    <source>
        <strain evidence="19">NY070348D</strain>
    </source>
</reference>
<dbReference type="Gene3D" id="3.40.1110.10">
    <property type="entry name" value="Calcium-transporting ATPase, cytoplasmic domain N"/>
    <property type="match status" value="2"/>
</dbReference>
<evidence type="ECO:0000256" key="8">
    <source>
        <dbReference type="ARBA" id="ARBA00022967"/>
    </source>
</evidence>
<dbReference type="InterPro" id="IPR023299">
    <property type="entry name" value="ATPase_P-typ_cyto_dom_N"/>
</dbReference>
<evidence type="ECO:0000256" key="1">
    <source>
        <dbReference type="ARBA" id="ARBA00004141"/>
    </source>
</evidence>
<comment type="similarity">
    <text evidence="2 15">Belongs to the cation transport ATPase (P-type) (TC 3.A.3) family. Type IV subfamily.</text>
</comment>
<dbReference type="Gene3D" id="1.20.1110.10">
    <property type="entry name" value="Calcium-transporting ATPase, transmembrane domain"/>
    <property type="match status" value="1"/>
</dbReference>
<keyword evidence="8 15" id="KW-1278">Translocase</keyword>
<dbReference type="GO" id="GO:0045332">
    <property type="term" value="P:phospholipid translocation"/>
    <property type="evidence" value="ECO:0007669"/>
    <property type="project" value="TreeGrafter"/>
</dbReference>
<comment type="subcellular location">
    <subcellularLocation>
        <location evidence="1 15">Membrane</location>
        <topology evidence="1 15">Multi-pass membrane protein</topology>
    </subcellularLocation>
</comment>
<feature type="transmembrane region" description="Helical" evidence="15">
    <location>
        <begin position="110"/>
        <end position="128"/>
    </location>
</feature>
<feature type="binding site" evidence="13">
    <location>
        <position position="1024"/>
    </location>
    <ligand>
        <name>ATP</name>
        <dbReference type="ChEBI" id="CHEBI:30616"/>
    </ligand>
</feature>
<feature type="binding site" evidence="14">
    <location>
        <position position="511"/>
    </location>
    <ligand>
        <name>Mg(2+)</name>
        <dbReference type="ChEBI" id="CHEBI:18420"/>
    </ligand>
</feature>
<protein>
    <recommendedName>
        <fullName evidence="15">Phospholipid-transporting ATPase</fullName>
        <ecNumber evidence="15">7.6.2.1</ecNumber>
    </recommendedName>
</protein>
<dbReference type="InterPro" id="IPR032631">
    <property type="entry name" value="P-type_ATPase_N"/>
</dbReference>
<comment type="cofactor">
    <cofactor evidence="14">
        <name>Mg(2+)</name>
        <dbReference type="ChEBI" id="CHEBI:18420"/>
    </cofactor>
</comment>
<feature type="binding site" evidence="13">
    <location>
        <position position="831"/>
    </location>
    <ligand>
        <name>ATP</name>
        <dbReference type="ChEBI" id="CHEBI:30616"/>
    </ligand>
</feature>
<feature type="binding site" evidence="13">
    <location>
        <position position="511"/>
    </location>
    <ligand>
        <name>ATP</name>
        <dbReference type="ChEBI" id="CHEBI:30616"/>
    </ligand>
</feature>
<evidence type="ECO:0000256" key="12">
    <source>
        <dbReference type="PIRSR" id="PIRSR606539-1"/>
    </source>
</evidence>
<feature type="binding site" evidence="13">
    <location>
        <position position="833"/>
    </location>
    <ligand>
        <name>ATP</name>
        <dbReference type="ChEBI" id="CHEBI:30616"/>
    </ligand>
</feature>
<feature type="binding site" evidence="13">
    <location>
        <position position="987"/>
    </location>
    <ligand>
        <name>ATP</name>
        <dbReference type="ChEBI" id="CHEBI:30616"/>
    </ligand>
</feature>
<dbReference type="GO" id="GO:0016887">
    <property type="term" value="F:ATP hydrolysis activity"/>
    <property type="evidence" value="ECO:0007669"/>
    <property type="project" value="InterPro"/>
</dbReference>